<dbReference type="Gene3D" id="2.60.40.10">
    <property type="entry name" value="Immunoglobulins"/>
    <property type="match status" value="2"/>
</dbReference>
<feature type="chain" id="PRO_5016112726" evidence="6">
    <location>
        <begin position="20"/>
        <end position="370"/>
    </location>
</feature>
<keyword evidence="9" id="KW-1185">Reference proteome</keyword>
<dbReference type="STRING" id="52904.ENSSMAP00000033759"/>
<dbReference type="EMBL" id="CP026257">
    <property type="protein sequence ID" value="AWP13908.1"/>
    <property type="molecule type" value="Genomic_DNA"/>
</dbReference>
<feature type="region of interest" description="Disordered" evidence="4">
    <location>
        <begin position="280"/>
        <end position="308"/>
    </location>
</feature>
<proteinExistence type="predicted"/>
<evidence type="ECO:0000313" key="9">
    <source>
        <dbReference type="Proteomes" id="UP000246464"/>
    </source>
</evidence>
<keyword evidence="5" id="KW-1133">Transmembrane helix</keyword>
<dbReference type="PANTHER" id="PTHR11860:SF118">
    <property type="entry name" value="CMRF35-LIKE MOLECULE 3-RELATED"/>
    <property type="match status" value="1"/>
</dbReference>
<dbReference type="SMART" id="SM00409">
    <property type="entry name" value="IG"/>
    <property type="match status" value="2"/>
</dbReference>
<comment type="subcellular location">
    <subcellularLocation>
        <location evidence="1">Membrane</location>
    </subcellularLocation>
</comment>
<sequence>MAVHLRILLVLIGLTGIYGMATVNQVSVKAGDSITIPCLYEGVYRNHVKYLCKGRSWSSCTYAVKTNKPDSSGKFSISDDKSQRTFNVTIKDLTHMDTDYWCIVEIHQGTDVGESFQLSFTRGAPALYVDDQEIKGFIGDSISISCHYSASGEMKWCRLGGVCVTGLSGSIDGTGVTIESRDPNVFTVTMSGLTTESSGWYLCVKGALQMPAHVTVTEKHATTTLATTSCLSPTPDDHNPGDHSASIDLESLVIPLTLLIFIVMVTLFIWFMLKKRKQRNSETSNTTTKEEVTHCNVRHRRKTSEQTEEDVTYYNVGYKKKASDRRPHAESDIEVMYSSVVTIKQQGIKREKAQDDDVTYSKLALTSRTV</sequence>
<dbReference type="InterPro" id="IPR036179">
    <property type="entry name" value="Ig-like_dom_sf"/>
</dbReference>
<dbReference type="GO" id="GO:0005886">
    <property type="term" value="C:plasma membrane"/>
    <property type="evidence" value="ECO:0007669"/>
    <property type="project" value="TreeGrafter"/>
</dbReference>
<dbReference type="InterPro" id="IPR003599">
    <property type="entry name" value="Ig_sub"/>
</dbReference>
<evidence type="ECO:0000256" key="6">
    <source>
        <dbReference type="SAM" id="SignalP"/>
    </source>
</evidence>
<name>A0A2U9CBN4_SCOMX</name>
<dbReference type="InterPro" id="IPR013783">
    <property type="entry name" value="Ig-like_fold"/>
</dbReference>
<evidence type="ECO:0000313" key="8">
    <source>
        <dbReference type="EMBL" id="AWP13908.1"/>
    </source>
</evidence>
<dbReference type="PANTHER" id="PTHR11860">
    <property type="entry name" value="POLYMERIC-IMMUNOGLOBULIN RECEPTOR"/>
    <property type="match status" value="1"/>
</dbReference>
<evidence type="ECO:0000256" key="2">
    <source>
        <dbReference type="ARBA" id="ARBA00022692"/>
    </source>
</evidence>
<evidence type="ECO:0000259" key="7">
    <source>
        <dbReference type="SMART" id="SM00409"/>
    </source>
</evidence>
<feature type="signal peptide" evidence="6">
    <location>
        <begin position="1"/>
        <end position="19"/>
    </location>
</feature>
<reference evidence="8 9" key="1">
    <citation type="submission" date="2017-12" db="EMBL/GenBank/DDBJ databases">
        <title>Integrating genomic resources of turbot (Scophthalmus maximus) in depth evaluation of genetic and physical mapping variation across individuals.</title>
        <authorList>
            <person name="Martinez P."/>
        </authorList>
    </citation>
    <scope>NUCLEOTIDE SEQUENCE [LARGE SCALE GENOMIC DNA]</scope>
</reference>
<keyword evidence="6" id="KW-0732">Signal</keyword>
<protein>
    <submittedName>
        <fullName evidence="8">Putative CMRF35-like molecule 1</fullName>
    </submittedName>
</protein>
<evidence type="ECO:0000256" key="3">
    <source>
        <dbReference type="ARBA" id="ARBA00023136"/>
    </source>
</evidence>
<evidence type="ECO:0000256" key="4">
    <source>
        <dbReference type="SAM" id="MobiDB-lite"/>
    </source>
</evidence>
<dbReference type="InterPro" id="IPR050671">
    <property type="entry name" value="CD300_family_receptors"/>
</dbReference>
<feature type="domain" description="Immunoglobulin" evidence="7">
    <location>
        <begin position="23"/>
        <end position="121"/>
    </location>
</feature>
<dbReference type="AlphaFoldDB" id="A0A2U9CBN4"/>
<keyword evidence="3 5" id="KW-0472">Membrane</keyword>
<keyword evidence="2 5" id="KW-0812">Transmembrane</keyword>
<evidence type="ECO:0000256" key="1">
    <source>
        <dbReference type="ARBA" id="ARBA00004370"/>
    </source>
</evidence>
<gene>
    <name evidence="8" type="ORF">SMAX5B_018064</name>
</gene>
<dbReference type="GO" id="GO:0004888">
    <property type="term" value="F:transmembrane signaling receptor activity"/>
    <property type="evidence" value="ECO:0007669"/>
    <property type="project" value="TreeGrafter"/>
</dbReference>
<feature type="domain" description="Immunoglobulin" evidence="7">
    <location>
        <begin position="131"/>
        <end position="217"/>
    </location>
</feature>
<dbReference type="SUPFAM" id="SSF48726">
    <property type="entry name" value="Immunoglobulin"/>
    <property type="match status" value="2"/>
</dbReference>
<evidence type="ECO:0000256" key="5">
    <source>
        <dbReference type="SAM" id="Phobius"/>
    </source>
</evidence>
<feature type="transmembrane region" description="Helical" evidence="5">
    <location>
        <begin position="252"/>
        <end position="273"/>
    </location>
</feature>
<accession>A0A2U9CBN4</accession>
<organism evidence="8 9">
    <name type="scientific">Scophthalmus maximus</name>
    <name type="common">Turbot</name>
    <name type="synonym">Psetta maxima</name>
    <dbReference type="NCBI Taxonomy" id="52904"/>
    <lineage>
        <taxon>Eukaryota</taxon>
        <taxon>Metazoa</taxon>
        <taxon>Chordata</taxon>
        <taxon>Craniata</taxon>
        <taxon>Vertebrata</taxon>
        <taxon>Euteleostomi</taxon>
        <taxon>Actinopterygii</taxon>
        <taxon>Neopterygii</taxon>
        <taxon>Teleostei</taxon>
        <taxon>Neoteleostei</taxon>
        <taxon>Acanthomorphata</taxon>
        <taxon>Carangaria</taxon>
        <taxon>Pleuronectiformes</taxon>
        <taxon>Pleuronectoidei</taxon>
        <taxon>Scophthalmidae</taxon>
        <taxon>Scophthalmus</taxon>
    </lineage>
</organism>
<dbReference type="Proteomes" id="UP000246464">
    <property type="component" value="Chromosome 15"/>
</dbReference>